<dbReference type="RefSeq" id="WP_380804898.1">
    <property type="nucleotide sequence ID" value="NZ_JBHSFZ010000025.1"/>
</dbReference>
<dbReference type="Gene3D" id="3.10.620.30">
    <property type="match status" value="1"/>
</dbReference>
<dbReference type="InterPro" id="IPR002931">
    <property type="entry name" value="Transglutaminase-like"/>
</dbReference>
<gene>
    <name evidence="2" type="ORF">ACFO3E_11785</name>
</gene>
<dbReference type="Proteomes" id="UP001595957">
    <property type="component" value="Unassembled WGS sequence"/>
</dbReference>
<name>A0ABV9EYY5_9SPHN</name>
<dbReference type="Pfam" id="PF01841">
    <property type="entry name" value="Transglut_core"/>
    <property type="match status" value="1"/>
</dbReference>
<evidence type="ECO:0000313" key="2">
    <source>
        <dbReference type="EMBL" id="MFC4594866.1"/>
    </source>
</evidence>
<dbReference type="PANTHER" id="PTHR33490">
    <property type="entry name" value="BLR5614 PROTEIN-RELATED"/>
    <property type="match status" value="1"/>
</dbReference>
<evidence type="ECO:0000259" key="1">
    <source>
        <dbReference type="SMART" id="SM00460"/>
    </source>
</evidence>
<dbReference type="EMBL" id="JBHSFZ010000025">
    <property type="protein sequence ID" value="MFC4594866.1"/>
    <property type="molecule type" value="Genomic_DNA"/>
</dbReference>
<dbReference type="PANTHER" id="PTHR33490:SF12">
    <property type="entry name" value="BLL5557 PROTEIN"/>
    <property type="match status" value="1"/>
</dbReference>
<keyword evidence="3" id="KW-1185">Reference proteome</keyword>
<sequence length="270" mass="29636">MRLKVEARLAYHMPQQADVLLAIEGAQMPEQRLVNDLLTVRGTEPLRTVPGDDGIGRRTWATAQGDFLAEYHGTFDVERGARSLIGLPVSARPDLPAHVIPYLWPSRFCQSDRFVSFVAREFGDFDGGAKIDAMAQWIRRNIDYRLGASHGTTSAVDSFVAREGVCRDFSHVMAAFARAAGIPARLVSAYAWQLDPPDFHAVVDVWLDDGWHLVDASGLAPVEGLVRVAVGRDATDISFMTIFGYAELVSQEVCVTCLTADTVDSPTLEN</sequence>
<reference evidence="3" key="1">
    <citation type="journal article" date="2019" name="Int. J. Syst. Evol. Microbiol.">
        <title>The Global Catalogue of Microorganisms (GCM) 10K type strain sequencing project: providing services to taxonomists for standard genome sequencing and annotation.</title>
        <authorList>
            <consortium name="The Broad Institute Genomics Platform"/>
            <consortium name="The Broad Institute Genome Sequencing Center for Infectious Disease"/>
            <person name="Wu L."/>
            <person name="Ma J."/>
        </authorList>
    </citation>
    <scope>NUCLEOTIDE SEQUENCE [LARGE SCALE GENOMIC DNA]</scope>
    <source>
        <strain evidence="3">NBRC 103632</strain>
    </source>
</reference>
<protein>
    <submittedName>
        <fullName evidence="2">Transglutaminase family protein</fullName>
    </submittedName>
</protein>
<dbReference type="SUPFAM" id="SSF54001">
    <property type="entry name" value="Cysteine proteinases"/>
    <property type="match status" value="1"/>
</dbReference>
<dbReference type="SMART" id="SM00460">
    <property type="entry name" value="TGc"/>
    <property type="match status" value="1"/>
</dbReference>
<evidence type="ECO:0000313" key="3">
    <source>
        <dbReference type="Proteomes" id="UP001595957"/>
    </source>
</evidence>
<proteinExistence type="predicted"/>
<dbReference type="Gene3D" id="2.60.40.2250">
    <property type="match status" value="1"/>
</dbReference>
<dbReference type="InterPro" id="IPR038765">
    <property type="entry name" value="Papain-like_cys_pep_sf"/>
</dbReference>
<feature type="domain" description="Transglutaminase-like" evidence="1">
    <location>
        <begin position="158"/>
        <end position="218"/>
    </location>
</feature>
<comment type="caution">
    <text evidence="2">The sequence shown here is derived from an EMBL/GenBank/DDBJ whole genome shotgun (WGS) entry which is preliminary data.</text>
</comment>
<organism evidence="2 3">
    <name type="scientific">Sphingobium tyrosinilyticum</name>
    <dbReference type="NCBI Taxonomy" id="2715436"/>
    <lineage>
        <taxon>Bacteria</taxon>
        <taxon>Pseudomonadati</taxon>
        <taxon>Pseudomonadota</taxon>
        <taxon>Alphaproteobacteria</taxon>
        <taxon>Sphingomonadales</taxon>
        <taxon>Sphingomonadaceae</taxon>
        <taxon>Sphingobium</taxon>
    </lineage>
</organism>
<accession>A0ABV9EYY5</accession>